<feature type="non-terminal residue" evidence="1">
    <location>
        <position position="127"/>
    </location>
</feature>
<name>A0A812QTC9_9DINO</name>
<dbReference type="EMBL" id="CAJNDS010002268">
    <property type="protein sequence ID" value="CAE7402675.1"/>
    <property type="molecule type" value="Genomic_DNA"/>
</dbReference>
<accession>A0A812QTC9</accession>
<reference evidence="1" key="1">
    <citation type="submission" date="2021-02" db="EMBL/GenBank/DDBJ databases">
        <authorList>
            <person name="Dougan E. K."/>
            <person name="Rhodes N."/>
            <person name="Thang M."/>
            <person name="Chan C."/>
        </authorList>
    </citation>
    <scope>NUCLEOTIDE SEQUENCE</scope>
</reference>
<evidence type="ECO:0000313" key="2">
    <source>
        <dbReference type="Proteomes" id="UP000604046"/>
    </source>
</evidence>
<protein>
    <submittedName>
        <fullName evidence="1">Uncharacterized protein</fullName>
    </submittedName>
</protein>
<dbReference type="Proteomes" id="UP000604046">
    <property type="component" value="Unassembled WGS sequence"/>
</dbReference>
<keyword evidence="2" id="KW-1185">Reference proteome</keyword>
<proteinExistence type="predicted"/>
<comment type="caution">
    <text evidence="1">The sequence shown here is derived from an EMBL/GenBank/DDBJ whole genome shotgun (WGS) entry which is preliminary data.</text>
</comment>
<sequence>MTCLDAPGLEPRGVLSLELFQNATMMASSSINGALAVWDLSVPADLQRKPLEWFQSLDYYMTMTLSPDETLFFTTGTLGGISARFVESVPMAVRRMKASALCQTNSCNAASVTLTSSEPVDFPAWLE</sequence>
<gene>
    <name evidence="1" type="ORF">SNAT2548_LOCUS21912</name>
</gene>
<dbReference type="AlphaFoldDB" id="A0A812QTC9"/>
<dbReference type="OrthoDB" id="448277at2759"/>
<evidence type="ECO:0000313" key="1">
    <source>
        <dbReference type="EMBL" id="CAE7402675.1"/>
    </source>
</evidence>
<organism evidence="1 2">
    <name type="scientific">Symbiodinium natans</name>
    <dbReference type="NCBI Taxonomy" id="878477"/>
    <lineage>
        <taxon>Eukaryota</taxon>
        <taxon>Sar</taxon>
        <taxon>Alveolata</taxon>
        <taxon>Dinophyceae</taxon>
        <taxon>Suessiales</taxon>
        <taxon>Symbiodiniaceae</taxon>
        <taxon>Symbiodinium</taxon>
    </lineage>
</organism>